<dbReference type="AlphaFoldDB" id="A0A8J5IAX2"/>
<name>A0A8J5IAX2_ZINOF</name>
<sequence length="257" mass="28252">MLGCTRCWQWTSTGTRSSTYSTRRRGKKSCTAVGVVESSSTASISSTTPGSNASSRCQINLAAICTPADYHTRPLDTIFSNFIDALLVVSFETPGLVHFQYCSENNKCIIHFSTCEVYGKMIGSFLPNDHPLRKNKKERKKVCEVDILKKDPEAIREQIEKLERIRSCPDGQRNKEIDGGSPFTSSVALEGVSPVPRIPSRSASFCHLQHFSLTSQGVSKMHDSIPFITALDGVSLVLLVPFSSSAVIPEDAEINHH</sequence>
<organism evidence="2 3">
    <name type="scientific">Zingiber officinale</name>
    <name type="common">Ginger</name>
    <name type="synonym">Amomum zingiber</name>
    <dbReference type="NCBI Taxonomy" id="94328"/>
    <lineage>
        <taxon>Eukaryota</taxon>
        <taxon>Viridiplantae</taxon>
        <taxon>Streptophyta</taxon>
        <taxon>Embryophyta</taxon>
        <taxon>Tracheophyta</taxon>
        <taxon>Spermatophyta</taxon>
        <taxon>Magnoliopsida</taxon>
        <taxon>Liliopsida</taxon>
        <taxon>Zingiberales</taxon>
        <taxon>Zingiberaceae</taxon>
        <taxon>Zingiber</taxon>
    </lineage>
</organism>
<feature type="domain" description="Wbp11/ELF5/Saf1 N-terminal" evidence="1">
    <location>
        <begin position="132"/>
        <end position="167"/>
    </location>
</feature>
<evidence type="ECO:0000313" key="2">
    <source>
        <dbReference type="EMBL" id="KAG6532125.1"/>
    </source>
</evidence>
<gene>
    <name evidence="2" type="ORF">ZIOFF_005963</name>
</gene>
<dbReference type="Pfam" id="PF09429">
    <property type="entry name" value="Wbp11"/>
    <property type="match status" value="1"/>
</dbReference>
<keyword evidence="3" id="KW-1185">Reference proteome</keyword>
<dbReference type="InterPro" id="IPR019007">
    <property type="entry name" value="Wbp11/ELF5/Saf1_N"/>
</dbReference>
<comment type="caution">
    <text evidence="2">The sequence shown here is derived from an EMBL/GenBank/DDBJ whole genome shotgun (WGS) entry which is preliminary data.</text>
</comment>
<evidence type="ECO:0000313" key="3">
    <source>
        <dbReference type="Proteomes" id="UP000734854"/>
    </source>
</evidence>
<protein>
    <recommendedName>
        <fullName evidence="1">Wbp11/ELF5/Saf1 N-terminal domain-containing protein</fullName>
    </recommendedName>
</protein>
<dbReference type="Gene3D" id="3.40.50.720">
    <property type="entry name" value="NAD(P)-binding Rossmann-like Domain"/>
    <property type="match status" value="1"/>
</dbReference>
<proteinExistence type="predicted"/>
<dbReference type="GO" id="GO:0006396">
    <property type="term" value="P:RNA processing"/>
    <property type="evidence" value="ECO:0007669"/>
    <property type="project" value="InterPro"/>
</dbReference>
<dbReference type="EMBL" id="JACMSC010000002">
    <property type="protein sequence ID" value="KAG6532125.1"/>
    <property type="molecule type" value="Genomic_DNA"/>
</dbReference>
<accession>A0A8J5IAX2</accession>
<dbReference type="Proteomes" id="UP000734854">
    <property type="component" value="Unassembled WGS sequence"/>
</dbReference>
<evidence type="ECO:0000259" key="1">
    <source>
        <dbReference type="Pfam" id="PF09429"/>
    </source>
</evidence>
<reference evidence="2 3" key="1">
    <citation type="submission" date="2020-08" db="EMBL/GenBank/DDBJ databases">
        <title>Plant Genome Project.</title>
        <authorList>
            <person name="Zhang R.-G."/>
        </authorList>
    </citation>
    <scope>NUCLEOTIDE SEQUENCE [LARGE SCALE GENOMIC DNA]</scope>
    <source>
        <tissue evidence="2">Rhizome</tissue>
    </source>
</reference>